<dbReference type="KEGG" id="slaa:EUU25_01920"/>
<dbReference type="RefSeq" id="WP_158897805.1">
    <property type="nucleotide sequence ID" value="NZ_CP035733.1"/>
</dbReference>
<evidence type="ECO:0000259" key="1">
    <source>
        <dbReference type="Pfam" id="PF20409"/>
    </source>
</evidence>
<dbReference type="EMBL" id="CP035733">
    <property type="protein sequence ID" value="QGY79488.1"/>
    <property type="molecule type" value="Genomic_DNA"/>
</dbReference>
<organism evidence="2 3">
    <name type="scientific">Sphingorhabdus lacus</name>
    <dbReference type="NCBI Taxonomy" id="392610"/>
    <lineage>
        <taxon>Bacteria</taxon>
        <taxon>Pseudomonadati</taxon>
        <taxon>Pseudomonadota</taxon>
        <taxon>Alphaproteobacteria</taxon>
        <taxon>Sphingomonadales</taxon>
        <taxon>Sphingomonadaceae</taxon>
        <taxon>Sphingorhabdus</taxon>
    </lineage>
</organism>
<dbReference type="OrthoDB" id="336094at2"/>
<protein>
    <submittedName>
        <fullName evidence="2">Nuclear transport factor 2 family protein</fullName>
    </submittedName>
</protein>
<accession>A0A6I6L588</accession>
<evidence type="ECO:0000313" key="3">
    <source>
        <dbReference type="Proteomes" id="UP000428803"/>
    </source>
</evidence>
<dbReference type="Gene3D" id="3.10.450.50">
    <property type="match status" value="1"/>
</dbReference>
<sequence>MAAIDAVARDFTAMLRLGQFEAAGEKFWATDVRSAEPADISQDIPALVSGREAARLKARARFANKEIDDLGIDGPFVTGDQFALFLDMLITDLATGRTQPFAEIAIFTVRDGHIIEERFFYG</sequence>
<dbReference type="Proteomes" id="UP000428803">
    <property type="component" value="Chromosome"/>
</dbReference>
<gene>
    <name evidence="2" type="ORF">EUU25_01920</name>
</gene>
<keyword evidence="3" id="KW-1185">Reference proteome</keyword>
<proteinExistence type="predicted"/>
<name>A0A6I6L588_9SPHN</name>
<evidence type="ECO:0000313" key="2">
    <source>
        <dbReference type="EMBL" id="QGY79488.1"/>
    </source>
</evidence>
<dbReference type="InterPro" id="IPR032710">
    <property type="entry name" value="NTF2-like_dom_sf"/>
</dbReference>
<reference evidence="3" key="1">
    <citation type="submission" date="2019-01" db="EMBL/GenBank/DDBJ databases">
        <title>Sphingorhabdus lacus sp.nov., isolated from an oligotrophic freshwater lake.</title>
        <authorList>
            <person name="Park M."/>
        </authorList>
    </citation>
    <scope>NUCLEOTIDE SEQUENCE [LARGE SCALE GENOMIC DNA]</scope>
    <source>
        <strain evidence="3">IMCC1753</strain>
    </source>
</reference>
<dbReference type="AlphaFoldDB" id="A0A6I6L588"/>
<dbReference type="SUPFAM" id="SSF54427">
    <property type="entry name" value="NTF2-like"/>
    <property type="match status" value="1"/>
</dbReference>
<dbReference type="InterPro" id="IPR046860">
    <property type="entry name" value="SnoaL_5"/>
</dbReference>
<dbReference type="Pfam" id="PF20409">
    <property type="entry name" value="SnoaL_5"/>
    <property type="match status" value="1"/>
</dbReference>
<feature type="domain" description="SnoaL-like" evidence="1">
    <location>
        <begin position="6"/>
        <end position="121"/>
    </location>
</feature>